<evidence type="ECO:0000256" key="2">
    <source>
        <dbReference type="ARBA" id="ARBA00022694"/>
    </source>
</evidence>
<reference evidence="5 6" key="1">
    <citation type="submission" date="2019-11" db="EMBL/GenBank/DDBJ databases">
        <title>Comparative genomics of hydrocarbon-degrading Desulfosarcina strains.</title>
        <authorList>
            <person name="Watanabe M."/>
            <person name="Kojima H."/>
            <person name="Fukui M."/>
        </authorList>
    </citation>
    <scope>NUCLEOTIDE SEQUENCE [LARGE SCALE GENOMIC DNA]</scope>
    <source>
        <strain evidence="6">oXyS1</strain>
    </source>
</reference>
<dbReference type="GO" id="GO:0005829">
    <property type="term" value="C:cytosol"/>
    <property type="evidence" value="ECO:0007669"/>
    <property type="project" value="TreeGrafter"/>
</dbReference>
<dbReference type="GO" id="GO:0009982">
    <property type="term" value="F:pseudouridine synthase activity"/>
    <property type="evidence" value="ECO:0007669"/>
    <property type="project" value="InterPro"/>
</dbReference>
<comment type="similarity">
    <text evidence="1">Belongs to the pseudouridine synthase TruD family.</text>
</comment>
<dbReference type="InterPro" id="IPR050170">
    <property type="entry name" value="TruD_pseudoU_synthase"/>
</dbReference>
<dbReference type="Gene3D" id="3.30.2350.20">
    <property type="entry name" value="TruD, catalytic domain"/>
    <property type="match status" value="1"/>
</dbReference>
<dbReference type="InterPro" id="IPR011760">
    <property type="entry name" value="PsdUridine_synth_TruD_insert"/>
</dbReference>
<accession>A0A5K8AHL5</accession>
<proteinExistence type="inferred from homology"/>
<evidence type="ECO:0000256" key="1">
    <source>
        <dbReference type="ARBA" id="ARBA00007953"/>
    </source>
</evidence>
<dbReference type="GO" id="GO:0008033">
    <property type="term" value="P:tRNA processing"/>
    <property type="evidence" value="ECO:0007669"/>
    <property type="project" value="UniProtKB-KW"/>
</dbReference>
<name>A0A5K8AHL5_9BACT</name>
<dbReference type="InterPro" id="IPR001656">
    <property type="entry name" value="PsdUridine_synth_TruD"/>
</dbReference>
<feature type="domain" description="TRUD" evidence="4">
    <location>
        <begin position="178"/>
        <end position="322"/>
    </location>
</feature>
<dbReference type="InterPro" id="IPR020103">
    <property type="entry name" value="PsdUridine_synth_cat_dom_sf"/>
</dbReference>
<dbReference type="PANTHER" id="PTHR47811">
    <property type="entry name" value="TRNA PSEUDOURIDINE SYNTHASE D"/>
    <property type="match status" value="1"/>
</dbReference>
<dbReference type="SUPFAM" id="SSF55120">
    <property type="entry name" value="Pseudouridine synthase"/>
    <property type="match status" value="1"/>
</dbReference>
<evidence type="ECO:0000259" key="4">
    <source>
        <dbReference type="PROSITE" id="PS50984"/>
    </source>
</evidence>
<dbReference type="AlphaFoldDB" id="A0A5K8AHL5"/>
<dbReference type="InterPro" id="IPR042214">
    <property type="entry name" value="TruD_catalytic"/>
</dbReference>
<evidence type="ECO:0000313" key="5">
    <source>
        <dbReference type="EMBL" id="BBO92131.1"/>
    </source>
</evidence>
<keyword evidence="3" id="KW-0413">Isomerase</keyword>
<dbReference type="EMBL" id="AP021879">
    <property type="protein sequence ID" value="BBO92131.1"/>
    <property type="molecule type" value="Genomic_DNA"/>
</dbReference>
<dbReference type="PANTHER" id="PTHR47811:SF1">
    <property type="entry name" value="TRNA PSEUDOURIDINE SYNTHASE D"/>
    <property type="match status" value="1"/>
</dbReference>
<dbReference type="Gene3D" id="3.30.2340.10">
    <property type="entry name" value="TruD, insertion domain"/>
    <property type="match status" value="1"/>
</dbReference>
<gene>
    <name evidence="5" type="primary">truD</name>
    <name evidence="5" type="ORF">DSCOOX_53110</name>
</gene>
<sequence length="358" mass="39001">MLTLETATPQSTDRAQLAMSMLASLPFATDGLPGIGGIIKATPEHFVVEEALPYTACGEGEHVYITFRRSGWNTADAARAMQKALGLAPSDVGWGGRKDKTAVVVQTLSFRCGLTAPLPDIEKALAGLPFEILTMQRHRNKIKTGHVAANRFTVIVSRPQPDALPRALAIARRIKHTGVPNFYGPQRFGFGMQNVPRGFALFAPGRKGRRNAFLVSAVQSALFNIWLRQRMEAGVYRQLLAGDIVKKTDTGGMFTVEDIAVDGERFANGEIGYTGPIFGFKMKAAQATAGERETALLDRFGLGPDDFRPFRAPGSRREAILALPDLEIRALDEGVQFCFTLPSGAYATTVLREFTRAE</sequence>
<dbReference type="GO" id="GO:0140098">
    <property type="term" value="F:catalytic activity, acting on RNA"/>
    <property type="evidence" value="ECO:0007669"/>
    <property type="project" value="UniProtKB-ARBA"/>
</dbReference>
<evidence type="ECO:0000256" key="3">
    <source>
        <dbReference type="ARBA" id="ARBA00023235"/>
    </source>
</evidence>
<dbReference type="InterPro" id="IPR043165">
    <property type="entry name" value="TruD_insert_sf"/>
</dbReference>
<keyword evidence="6" id="KW-1185">Reference proteome</keyword>
<protein>
    <submittedName>
        <fullName evidence="5">tRNA pseudouridine synthase D</fullName>
    </submittedName>
</protein>
<dbReference type="Pfam" id="PF01142">
    <property type="entry name" value="TruD"/>
    <property type="match status" value="2"/>
</dbReference>
<evidence type="ECO:0000313" key="6">
    <source>
        <dbReference type="Proteomes" id="UP000422108"/>
    </source>
</evidence>
<dbReference type="GO" id="GO:0001522">
    <property type="term" value="P:pseudouridine synthesis"/>
    <property type="evidence" value="ECO:0007669"/>
    <property type="project" value="InterPro"/>
</dbReference>
<dbReference type="Proteomes" id="UP000422108">
    <property type="component" value="Chromosome"/>
</dbReference>
<dbReference type="GO" id="GO:0003723">
    <property type="term" value="F:RNA binding"/>
    <property type="evidence" value="ECO:0007669"/>
    <property type="project" value="InterPro"/>
</dbReference>
<keyword evidence="2" id="KW-0819">tRNA processing</keyword>
<organism evidence="5 6">
    <name type="scientific">Desulfosarcina ovata subsp. ovata</name>
    <dbReference type="NCBI Taxonomy" id="2752305"/>
    <lineage>
        <taxon>Bacteria</taxon>
        <taxon>Pseudomonadati</taxon>
        <taxon>Thermodesulfobacteriota</taxon>
        <taxon>Desulfobacteria</taxon>
        <taxon>Desulfobacterales</taxon>
        <taxon>Desulfosarcinaceae</taxon>
        <taxon>Desulfosarcina</taxon>
    </lineage>
</organism>
<dbReference type="PROSITE" id="PS50984">
    <property type="entry name" value="TRUD"/>
    <property type="match status" value="1"/>
</dbReference>